<dbReference type="GO" id="GO:0016020">
    <property type="term" value="C:membrane"/>
    <property type="evidence" value="ECO:0007669"/>
    <property type="project" value="UniProtKB-SubCell"/>
</dbReference>
<evidence type="ECO:0000256" key="2">
    <source>
        <dbReference type="ARBA" id="ARBA00007886"/>
    </source>
</evidence>
<dbReference type="Proteomes" id="UP000076927">
    <property type="component" value="Chromosome"/>
</dbReference>
<dbReference type="AlphaFoldDB" id="A0A172TFR4"/>
<evidence type="ECO:0000313" key="10">
    <source>
        <dbReference type="EMBL" id="ANE45905.1"/>
    </source>
</evidence>
<feature type="domain" description="Spore germination GerAC-like C-terminal" evidence="8">
    <location>
        <begin position="200"/>
        <end position="367"/>
    </location>
</feature>
<dbReference type="STRING" id="1178515.SY83_05920"/>
<gene>
    <name evidence="10" type="ORF">SY83_05920</name>
</gene>
<keyword evidence="4" id="KW-0732">Signal</keyword>
<dbReference type="InterPro" id="IPR046953">
    <property type="entry name" value="Spore_GerAC-like_C"/>
</dbReference>
<evidence type="ECO:0000256" key="1">
    <source>
        <dbReference type="ARBA" id="ARBA00004635"/>
    </source>
</evidence>
<proteinExistence type="inferred from homology"/>
<dbReference type="PANTHER" id="PTHR35789">
    <property type="entry name" value="SPORE GERMINATION PROTEIN B3"/>
    <property type="match status" value="1"/>
</dbReference>
<sequence length="374" mass="43209">MKLWFQAVIVALCCILTGCADRLDLEHTSMILITGIDVSEEDNNDIQVFSKVLQFDEDASKKETNLSNQSKTLREARTNFNSESSGIVVAGKTQIFVVSKALLRKKDLYPYLDVYFRDAKNSNSALISVCDCSIKTLFEYKTPQQPVLTEYIRKLIEFGYAEEITVMTTMEKFHYMRFEKGLTPSITEIKPVKNTIKIMGTSLINSNGKCVELLNFKESALLLLLKNDTTNNMSYLFNLKIPPRDDTIQLNMNMKQGRPKIKTRYRKGKFHFDIRIPLEMEVTEVNVHIDFEKQETKLIRMIEQQLNRDLMKLIHKTQKRKIDPVGMGVYARAQQYNHFKGVQDHWTDAYGDAEFHITTDVKINRYGVIKGFVP</sequence>
<reference evidence="10 11" key="1">
    <citation type="submission" date="2015-01" db="EMBL/GenBank/DDBJ databases">
        <title>Paenibacillus swuensis/DY6/whole genome sequencing.</title>
        <authorList>
            <person name="Kim M.K."/>
            <person name="Srinivasan S."/>
            <person name="Lee J.-J."/>
        </authorList>
    </citation>
    <scope>NUCLEOTIDE SEQUENCE [LARGE SCALE GENOMIC DNA]</scope>
    <source>
        <strain evidence="10 11">DY6</strain>
    </source>
</reference>
<dbReference type="RefSeq" id="WP_068605154.1">
    <property type="nucleotide sequence ID" value="NZ_CP011388.1"/>
</dbReference>
<dbReference type="PATRIC" id="fig|1178515.4.peg.1183"/>
<comment type="subcellular location">
    <subcellularLocation>
        <location evidence="1">Membrane</location>
        <topology evidence="1">Lipid-anchor</topology>
    </subcellularLocation>
</comment>
<dbReference type="InterPro" id="IPR038501">
    <property type="entry name" value="Spore_GerAC_C_sf"/>
</dbReference>
<dbReference type="KEGG" id="pswu:SY83_05920"/>
<keyword evidence="11" id="KW-1185">Reference proteome</keyword>
<protein>
    <submittedName>
        <fullName evidence="10">Uncharacterized protein</fullName>
    </submittedName>
</protein>
<evidence type="ECO:0000313" key="11">
    <source>
        <dbReference type="Proteomes" id="UP000076927"/>
    </source>
</evidence>
<dbReference type="InterPro" id="IPR057336">
    <property type="entry name" value="GerAC_N"/>
</dbReference>
<dbReference type="Pfam" id="PF05504">
    <property type="entry name" value="Spore_GerAC"/>
    <property type="match status" value="1"/>
</dbReference>
<keyword evidence="3" id="KW-0309">Germination</keyword>
<evidence type="ECO:0000256" key="7">
    <source>
        <dbReference type="ARBA" id="ARBA00023288"/>
    </source>
</evidence>
<feature type="domain" description="Spore germination protein N-terminal" evidence="9">
    <location>
        <begin position="21"/>
        <end position="190"/>
    </location>
</feature>
<dbReference type="Gene3D" id="3.30.300.210">
    <property type="entry name" value="Nutrient germinant receptor protein C, domain 3"/>
    <property type="match status" value="1"/>
</dbReference>
<dbReference type="InterPro" id="IPR008844">
    <property type="entry name" value="Spore_GerAC-like"/>
</dbReference>
<dbReference type="GO" id="GO:0009847">
    <property type="term" value="P:spore germination"/>
    <property type="evidence" value="ECO:0007669"/>
    <property type="project" value="InterPro"/>
</dbReference>
<dbReference type="Pfam" id="PF25198">
    <property type="entry name" value="Spore_GerAC_N"/>
    <property type="match status" value="1"/>
</dbReference>
<accession>A0A172TFR4</accession>
<keyword evidence="5" id="KW-0472">Membrane</keyword>
<evidence type="ECO:0000256" key="3">
    <source>
        <dbReference type="ARBA" id="ARBA00022544"/>
    </source>
</evidence>
<dbReference type="OrthoDB" id="2694406at2"/>
<keyword evidence="6" id="KW-0564">Palmitate</keyword>
<evidence type="ECO:0000256" key="4">
    <source>
        <dbReference type="ARBA" id="ARBA00022729"/>
    </source>
</evidence>
<dbReference type="PANTHER" id="PTHR35789:SF1">
    <property type="entry name" value="SPORE GERMINATION PROTEIN B3"/>
    <property type="match status" value="1"/>
</dbReference>
<dbReference type="NCBIfam" id="TIGR02887">
    <property type="entry name" value="spore_ger_x_C"/>
    <property type="match status" value="1"/>
</dbReference>
<evidence type="ECO:0000256" key="6">
    <source>
        <dbReference type="ARBA" id="ARBA00023139"/>
    </source>
</evidence>
<keyword evidence="7" id="KW-0449">Lipoprotein</keyword>
<evidence type="ECO:0000256" key="5">
    <source>
        <dbReference type="ARBA" id="ARBA00023136"/>
    </source>
</evidence>
<organism evidence="10 11">
    <name type="scientific">Paenibacillus swuensis</name>
    <dbReference type="NCBI Taxonomy" id="1178515"/>
    <lineage>
        <taxon>Bacteria</taxon>
        <taxon>Bacillati</taxon>
        <taxon>Bacillota</taxon>
        <taxon>Bacilli</taxon>
        <taxon>Bacillales</taxon>
        <taxon>Paenibacillaceae</taxon>
        <taxon>Paenibacillus</taxon>
    </lineage>
</organism>
<dbReference type="EMBL" id="CP011388">
    <property type="protein sequence ID" value="ANE45905.1"/>
    <property type="molecule type" value="Genomic_DNA"/>
</dbReference>
<evidence type="ECO:0000259" key="8">
    <source>
        <dbReference type="Pfam" id="PF05504"/>
    </source>
</evidence>
<evidence type="ECO:0000259" key="9">
    <source>
        <dbReference type="Pfam" id="PF25198"/>
    </source>
</evidence>
<comment type="similarity">
    <text evidence="2">Belongs to the GerABKC lipoprotein family.</text>
</comment>
<dbReference type="PROSITE" id="PS51257">
    <property type="entry name" value="PROKAR_LIPOPROTEIN"/>
    <property type="match status" value="1"/>
</dbReference>
<name>A0A172TFR4_9BACL</name>